<protein>
    <submittedName>
        <fullName evidence="2">Uncharacterized protein</fullName>
    </submittedName>
</protein>
<feature type="compositionally biased region" description="Polar residues" evidence="1">
    <location>
        <begin position="69"/>
        <end position="92"/>
    </location>
</feature>
<dbReference type="AlphaFoldDB" id="A0A2S9IC37"/>
<accession>A0A2S9IC37</accession>
<evidence type="ECO:0000256" key="1">
    <source>
        <dbReference type="SAM" id="MobiDB-lite"/>
    </source>
</evidence>
<name>A0A2S9IC37_9GAMM</name>
<organism evidence="2 3">
    <name type="scientific">Pantoea coffeiphila</name>
    <dbReference type="NCBI Taxonomy" id="1465635"/>
    <lineage>
        <taxon>Bacteria</taxon>
        <taxon>Pseudomonadati</taxon>
        <taxon>Pseudomonadota</taxon>
        <taxon>Gammaproteobacteria</taxon>
        <taxon>Enterobacterales</taxon>
        <taxon>Erwiniaceae</taxon>
        <taxon>Pantoea</taxon>
    </lineage>
</organism>
<proteinExistence type="predicted"/>
<dbReference type="Proteomes" id="UP000239181">
    <property type="component" value="Unassembled WGS sequence"/>
</dbReference>
<feature type="region of interest" description="Disordered" evidence="1">
    <location>
        <begin position="33"/>
        <end position="92"/>
    </location>
</feature>
<evidence type="ECO:0000313" key="2">
    <source>
        <dbReference type="EMBL" id="PRD15353.1"/>
    </source>
</evidence>
<feature type="region of interest" description="Disordered" evidence="1">
    <location>
        <begin position="1"/>
        <end position="21"/>
    </location>
</feature>
<comment type="caution">
    <text evidence="2">The sequence shown here is derived from an EMBL/GenBank/DDBJ whole genome shotgun (WGS) entry which is preliminary data.</text>
</comment>
<dbReference type="EMBL" id="PDET01000006">
    <property type="protein sequence ID" value="PRD15353.1"/>
    <property type="molecule type" value="Genomic_DNA"/>
</dbReference>
<keyword evidence="3" id="KW-1185">Reference proteome</keyword>
<sequence length="92" mass="9893">MMNAQTGESHAGASAALNVERKPGFACMDAGERYSRAGRASVPVRLADERSEGTAQRREDPLRRGIHPSAQQPVSSKQRQKTTLTNTNAAAE</sequence>
<gene>
    <name evidence="2" type="ORF">CQW29_10085</name>
</gene>
<evidence type="ECO:0000313" key="3">
    <source>
        <dbReference type="Proteomes" id="UP000239181"/>
    </source>
</evidence>
<feature type="compositionally biased region" description="Basic and acidic residues" evidence="1">
    <location>
        <begin position="46"/>
        <end position="63"/>
    </location>
</feature>
<reference evidence="2 3" key="1">
    <citation type="submission" date="2017-10" db="EMBL/GenBank/DDBJ databases">
        <title>Draft genome of two endophytic bacteria isolated from 'guarana' Paullinia cupana (Mart.) Ducke.</title>
        <authorList>
            <person name="Siqueira K.A."/>
            <person name="Liotti R.G."/>
            <person name="Mendes T.A."/>
            <person name="Soares M.A."/>
        </authorList>
    </citation>
    <scope>NUCLEOTIDE SEQUENCE [LARGE SCALE GENOMIC DNA]</scope>
    <source>
        <strain evidence="2 3">342</strain>
    </source>
</reference>